<dbReference type="InterPro" id="IPR001948">
    <property type="entry name" value="Peptidase_M18"/>
</dbReference>
<comment type="similarity">
    <text evidence="2 9">Belongs to the peptidase M18 family.</text>
</comment>
<dbReference type="GO" id="GO:0008237">
    <property type="term" value="F:metallopeptidase activity"/>
    <property type="evidence" value="ECO:0007669"/>
    <property type="project" value="UniProtKB-KW"/>
</dbReference>
<keyword evidence="8 9" id="KW-0482">Metalloprotease</keyword>
<dbReference type="GO" id="GO:0008270">
    <property type="term" value="F:zinc ion binding"/>
    <property type="evidence" value="ECO:0007669"/>
    <property type="project" value="InterPro"/>
</dbReference>
<gene>
    <name evidence="11" type="ORF">MOZ60_00970</name>
</gene>
<evidence type="ECO:0000256" key="4">
    <source>
        <dbReference type="ARBA" id="ARBA00022670"/>
    </source>
</evidence>
<accession>A0AB35U1F5</accession>
<dbReference type="Pfam" id="PF02127">
    <property type="entry name" value="Peptidase_M18"/>
    <property type="match status" value="1"/>
</dbReference>
<evidence type="ECO:0000313" key="11">
    <source>
        <dbReference type="EMBL" id="MDX8418660.1"/>
    </source>
</evidence>
<evidence type="ECO:0000256" key="3">
    <source>
        <dbReference type="ARBA" id="ARBA00022438"/>
    </source>
</evidence>
<dbReference type="PRINTS" id="PR00932">
    <property type="entry name" value="AMINO1PTASE"/>
</dbReference>
<keyword evidence="12" id="KW-1185">Reference proteome</keyword>
<evidence type="ECO:0000256" key="6">
    <source>
        <dbReference type="ARBA" id="ARBA00022801"/>
    </source>
</evidence>
<keyword evidence="3 9" id="KW-0031">Aminopeptidase</keyword>
<dbReference type="PANTHER" id="PTHR28570">
    <property type="entry name" value="ASPARTYL AMINOPEPTIDASE"/>
    <property type="match status" value="1"/>
</dbReference>
<evidence type="ECO:0000256" key="10">
    <source>
        <dbReference type="RuleBase" id="RU004387"/>
    </source>
</evidence>
<name>A0AB35U1F5_9FIRM</name>
<dbReference type="NCBIfam" id="NF002600">
    <property type="entry name" value="PRK02256.1"/>
    <property type="match status" value="1"/>
</dbReference>
<dbReference type="EC" id="3.4.11.-" evidence="10"/>
<dbReference type="EMBL" id="JALBUR010000001">
    <property type="protein sequence ID" value="MDX8418660.1"/>
    <property type="molecule type" value="Genomic_DNA"/>
</dbReference>
<dbReference type="Gene3D" id="2.30.250.10">
    <property type="entry name" value="Aminopeptidase i, Domain 2"/>
    <property type="match status" value="1"/>
</dbReference>
<evidence type="ECO:0000256" key="2">
    <source>
        <dbReference type="ARBA" id="ARBA00008290"/>
    </source>
</evidence>
<dbReference type="GO" id="GO:0005737">
    <property type="term" value="C:cytoplasm"/>
    <property type="evidence" value="ECO:0007669"/>
    <property type="project" value="UniProtKB-ARBA"/>
</dbReference>
<evidence type="ECO:0000256" key="8">
    <source>
        <dbReference type="ARBA" id="ARBA00023049"/>
    </source>
</evidence>
<comment type="cofactor">
    <cofactor evidence="1 10">
        <name>Zn(2+)</name>
        <dbReference type="ChEBI" id="CHEBI:29105"/>
    </cofactor>
</comment>
<dbReference type="RefSeq" id="WP_370595331.1">
    <property type="nucleotide sequence ID" value="NZ_JALBUR010000001.1"/>
</dbReference>
<dbReference type="Gene3D" id="3.40.630.10">
    <property type="entry name" value="Zn peptidases"/>
    <property type="match status" value="1"/>
</dbReference>
<protein>
    <recommendedName>
        <fullName evidence="10">M18 family aminopeptidase</fullName>
        <ecNumber evidence="10">3.4.11.-</ecNumber>
    </recommendedName>
</protein>
<keyword evidence="7 9" id="KW-0862">Zinc</keyword>
<evidence type="ECO:0000256" key="1">
    <source>
        <dbReference type="ARBA" id="ARBA00001947"/>
    </source>
</evidence>
<dbReference type="InterPro" id="IPR023358">
    <property type="entry name" value="Peptidase_M18_dom2"/>
</dbReference>
<evidence type="ECO:0000256" key="9">
    <source>
        <dbReference type="RuleBase" id="RU004386"/>
    </source>
</evidence>
<dbReference type="AlphaFoldDB" id="A0AB35U1F5"/>
<dbReference type="PANTHER" id="PTHR28570:SF2">
    <property type="entry name" value="M18 FAMILY AMINOPEPTIDASE 1-RELATED"/>
    <property type="match status" value="1"/>
</dbReference>
<dbReference type="Proteomes" id="UP001286174">
    <property type="component" value="Unassembled WGS sequence"/>
</dbReference>
<comment type="caution">
    <text evidence="11">The sequence shown here is derived from an EMBL/GenBank/DDBJ whole genome shotgun (WGS) entry which is preliminary data.</text>
</comment>
<evidence type="ECO:0000256" key="7">
    <source>
        <dbReference type="ARBA" id="ARBA00022833"/>
    </source>
</evidence>
<keyword evidence="6 9" id="KW-0378">Hydrolase</keyword>
<evidence type="ECO:0000313" key="12">
    <source>
        <dbReference type="Proteomes" id="UP001286174"/>
    </source>
</evidence>
<keyword evidence="4 9" id="KW-0645">Protease</keyword>
<dbReference type="SUPFAM" id="SSF53187">
    <property type="entry name" value="Zn-dependent exopeptidases"/>
    <property type="match status" value="1"/>
</dbReference>
<dbReference type="GO" id="GO:0006508">
    <property type="term" value="P:proteolysis"/>
    <property type="evidence" value="ECO:0007669"/>
    <property type="project" value="UniProtKB-KW"/>
</dbReference>
<organism evidence="11 12">
    <name type="scientific">Grylomicrobium aquisgranensis</name>
    <dbReference type="NCBI Taxonomy" id="2926318"/>
    <lineage>
        <taxon>Bacteria</taxon>
        <taxon>Bacillati</taxon>
        <taxon>Bacillota</taxon>
        <taxon>Erysipelotrichia</taxon>
        <taxon>Erysipelotrichales</taxon>
        <taxon>Erysipelotrichaceae</taxon>
        <taxon>Grylomicrobium</taxon>
    </lineage>
</organism>
<proteinExistence type="inferred from homology"/>
<sequence length="455" mass="50471">MKTVWDKLDETEKENLTTFNEAYRQFLSRAKTEREFTSESEKLAKEAGFVSLKEVEKLEPGMKVYEINRGKNIMLFVMGRQPVKAGMNILGAHIDSPRLDIKQKPLYEKDGLALLDTHYYGGIKKYQWTCRPMALHGVVCKKDGSVVPVVIGEDPKDPVIGVTEILVHLAAEQMKKTAAEAVEGENLDLLVGSIARKDTKEDAVKANILSLLKEKYDIEEDDFLSAELECVPAGEARDFGFDRSMIMGYGHDDKVCAYTSLRAILDEKNVPERTSCCILVDKEEIGSVGATGMQSRFFEDVTARMLDLQGDTRIVDLNDALQNSRMLSSDVSAAVDPLYESVFDMKNAAFLGQGICYNKYTGARGKSGSNDANAEYFAKVRRVMDDNHVMFQTCELGAVDKGGGGTIAYILANLNMDVVDAGIAVENMHSPAEIVSKADVYEAYRAYQAFLKDMD</sequence>
<evidence type="ECO:0000256" key="5">
    <source>
        <dbReference type="ARBA" id="ARBA00022723"/>
    </source>
</evidence>
<dbReference type="SUPFAM" id="SSF101821">
    <property type="entry name" value="Aminopeptidase/glucanase lid domain"/>
    <property type="match status" value="1"/>
</dbReference>
<keyword evidence="5 9" id="KW-0479">Metal-binding</keyword>
<reference evidence="11 12" key="1">
    <citation type="submission" date="2022-03" db="EMBL/GenBank/DDBJ databases">
        <title>Novel taxa within the pig intestine.</title>
        <authorList>
            <person name="Wylensek D."/>
            <person name="Bishof K."/>
            <person name="Afrizal A."/>
            <person name="Clavel T."/>
        </authorList>
    </citation>
    <scope>NUCLEOTIDE SEQUENCE [LARGE SCALE GENOMIC DNA]</scope>
    <source>
        <strain evidence="11 12">CLA-KB-P133</strain>
    </source>
</reference>
<dbReference type="GO" id="GO:0004177">
    <property type="term" value="F:aminopeptidase activity"/>
    <property type="evidence" value="ECO:0007669"/>
    <property type="project" value="UniProtKB-KW"/>
</dbReference>